<keyword evidence="4" id="KW-0808">Transferase</keyword>
<protein>
    <recommendedName>
        <fullName evidence="2">histidine kinase</fullName>
        <ecNumber evidence="2">2.7.13.3</ecNumber>
    </recommendedName>
</protein>
<dbReference type="Gene3D" id="3.30.565.10">
    <property type="entry name" value="Histidine kinase-like ATPase, C-terminal domain"/>
    <property type="match status" value="1"/>
</dbReference>
<dbReference type="CDD" id="cd00075">
    <property type="entry name" value="HATPase"/>
    <property type="match status" value="1"/>
</dbReference>
<keyword evidence="7" id="KW-0472">Membrane</keyword>
<dbReference type="PRINTS" id="PR00344">
    <property type="entry name" value="BCTRLSENSOR"/>
</dbReference>
<evidence type="ECO:0000313" key="9">
    <source>
        <dbReference type="EMBL" id="WQD40763.1"/>
    </source>
</evidence>
<dbReference type="RefSeq" id="WP_114789931.1">
    <property type="nucleotide sequence ID" value="NZ_CP139960.1"/>
</dbReference>
<gene>
    <name evidence="9" type="ORF">U0035_11440</name>
</gene>
<dbReference type="SMART" id="SM00388">
    <property type="entry name" value="HisKA"/>
    <property type="match status" value="1"/>
</dbReference>
<dbReference type="Gene3D" id="1.10.287.130">
    <property type="match status" value="1"/>
</dbReference>
<evidence type="ECO:0000256" key="3">
    <source>
        <dbReference type="ARBA" id="ARBA00022553"/>
    </source>
</evidence>
<dbReference type="PROSITE" id="PS50109">
    <property type="entry name" value="HIS_KIN"/>
    <property type="match status" value="1"/>
</dbReference>
<evidence type="ECO:0000256" key="1">
    <source>
        <dbReference type="ARBA" id="ARBA00000085"/>
    </source>
</evidence>
<dbReference type="Pfam" id="PF00512">
    <property type="entry name" value="HisKA"/>
    <property type="match status" value="1"/>
</dbReference>
<evidence type="ECO:0000313" key="10">
    <source>
        <dbReference type="Proteomes" id="UP001325680"/>
    </source>
</evidence>
<feature type="transmembrane region" description="Helical" evidence="7">
    <location>
        <begin position="121"/>
        <end position="140"/>
    </location>
</feature>
<dbReference type="InterPro" id="IPR004358">
    <property type="entry name" value="Sig_transdc_His_kin-like_C"/>
</dbReference>
<feature type="transmembrane region" description="Helical" evidence="7">
    <location>
        <begin position="73"/>
        <end position="93"/>
    </location>
</feature>
<dbReference type="PANTHER" id="PTHR43711">
    <property type="entry name" value="TWO-COMPONENT HISTIDINE KINASE"/>
    <property type="match status" value="1"/>
</dbReference>
<feature type="transmembrane region" description="Helical" evidence="7">
    <location>
        <begin position="48"/>
        <end position="66"/>
    </location>
</feature>
<dbReference type="SUPFAM" id="SSF47384">
    <property type="entry name" value="Homodimeric domain of signal transducing histidine kinase"/>
    <property type="match status" value="1"/>
</dbReference>
<feature type="transmembrane region" description="Helical" evidence="7">
    <location>
        <begin position="21"/>
        <end position="42"/>
    </location>
</feature>
<dbReference type="InterPro" id="IPR050736">
    <property type="entry name" value="Sensor_HK_Regulatory"/>
</dbReference>
<keyword evidence="6" id="KW-0902">Two-component regulatory system</keyword>
<evidence type="ECO:0000256" key="2">
    <source>
        <dbReference type="ARBA" id="ARBA00012438"/>
    </source>
</evidence>
<dbReference type="PANTHER" id="PTHR43711:SF26">
    <property type="entry name" value="SENSOR HISTIDINE KINASE RCSC"/>
    <property type="match status" value="1"/>
</dbReference>
<dbReference type="InterPro" id="IPR003661">
    <property type="entry name" value="HisK_dim/P_dom"/>
</dbReference>
<keyword evidence="3" id="KW-0597">Phosphoprotein</keyword>
<dbReference type="CDD" id="cd00082">
    <property type="entry name" value="HisKA"/>
    <property type="match status" value="1"/>
</dbReference>
<evidence type="ECO:0000256" key="4">
    <source>
        <dbReference type="ARBA" id="ARBA00022679"/>
    </source>
</evidence>
<accession>A0ABZ0WDJ5</accession>
<dbReference type="EC" id="2.7.13.3" evidence="2"/>
<dbReference type="SUPFAM" id="SSF55874">
    <property type="entry name" value="ATPase domain of HSP90 chaperone/DNA topoisomerase II/histidine kinase"/>
    <property type="match status" value="1"/>
</dbReference>
<dbReference type="Pfam" id="PF02518">
    <property type="entry name" value="HATPase_c"/>
    <property type="match status" value="1"/>
</dbReference>
<keyword evidence="7" id="KW-0812">Transmembrane</keyword>
<keyword evidence="7" id="KW-1133">Transmembrane helix</keyword>
<dbReference type="InterPro" id="IPR036890">
    <property type="entry name" value="HATPase_C_sf"/>
</dbReference>
<proteinExistence type="predicted"/>
<keyword evidence="10" id="KW-1185">Reference proteome</keyword>
<dbReference type="InterPro" id="IPR005467">
    <property type="entry name" value="His_kinase_dom"/>
</dbReference>
<keyword evidence="5 9" id="KW-0418">Kinase</keyword>
<name>A0ABZ0WDJ5_9BACT</name>
<reference evidence="9 10" key="1">
    <citation type="submission" date="2023-12" db="EMBL/GenBank/DDBJ databases">
        <title>Genome sequencing and assembly of bacterial species from a model synthetic community.</title>
        <authorList>
            <person name="Hogle S.L."/>
        </authorList>
    </citation>
    <scope>NUCLEOTIDE SEQUENCE [LARGE SCALE GENOMIC DNA]</scope>
    <source>
        <strain evidence="9 10">HAMBI_3031</strain>
    </source>
</reference>
<dbReference type="GO" id="GO:0016301">
    <property type="term" value="F:kinase activity"/>
    <property type="evidence" value="ECO:0007669"/>
    <property type="project" value="UniProtKB-KW"/>
</dbReference>
<dbReference type="InterPro" id="IPR036097">
    <property type="entry name" value="HisK_dim/P_sf"/>
</dbReference>
<evidence type="ECO:0000259" key="8">
    <source>
        <dbReference type="PROSITE" id="PS50109"/>
    </source>
</evidence>
<dbReference type="SMART" id="SM00387">
    <property type="entry name" value="HATPase_c"/>
    <property type="match status" value="1"/>
</dbReference>
<organism evidence="9 10">
    <name type="scientific">Niabella yanshanensis</name>
    <dbReference type="NCBI Taxonomy" id="577386"/>
    <lineage>
        <taxon>Bacteria</taxon>
        <taxon>Pseudomonadati</taxon>
        <taxon>Bacteroidota</taxon>
        <taxon>Chitinophagia</taxon>
        <taxon>Chitinophagales</taxon>
        <taxon>Chitinophagaceae</taxon>
        <taxon>Niabella</taxon>
    </lineage>
</organism>
<comment type="catalytic activity">
    <reaction evidence="1">
        <text>ATP + protein L-histidine = ADP + protein N-phospho-L-histidine.</text>
        <dbReference type="EC" id="2.7.13.3"/>
    </reaction>
</comment>
<evidence type="ECO:0000256" key="7">
    <source>
        <dbReference type="SAM" id="Phobius"/>
    </source>
</evidence>
<feature type="domain" description="Histidine kinase" evidence="8">
    <location>
        <begin position="209"/>
        <end position="424"/>
    </location>
</feature>
<evidence type="ECO:0000256" key="6">
    <source>
        <dbReference type="ARBA" id="ARBA00023012"/>
    </source>
</evidence>
<dbReference type="EMBL" id="CP139960">
    <property type="protein sequence ID" value="WQD40763.1"/>
    <property type="molecule type" value="Genomic_DNA"/>
</dbReference>
<dbReference type="InterPro" id="IPR003594">
    <property type="entry name" value="HATPase_dom"/>
</dbReference>
<feature type="transmembrane region" description="Helical" evidence="7">
    <location>
        <begin position="99"/>
        <end position="116"/>
    </location>
</feature>
<sequence>MVRYWKWLMGDKDHFTLEGRIFNATCIALIICVLLYSPISYFLLTMELFLILVGMAFLVGILYYLSRFKGLSGISATLFQIALNIALVVNYYYNSGIDGPNHIIFLVAFFISAATAPIKQYYIWLPLNILLLSGIMMVEYTHPNFIELTYSDTTSRFVDIFFSYLGIVIFIFIVTMFVRRSYNRQREELIAKSIALEEANNTKNKLLSILGHDLKEPLASLQGYLELLADFELDEQEQKEMNAQLLSMTRNTSFMLSNILAWTRAQEQRLSADLQILGVKDVLTHVVELARSISLKKDISFEIDLPRHIYVKADAQMLALIIRNLLMNAIKFTRKGGNIWITATTEGDQCTVMVKDDGIGIPDAMQPGIFRMESGPRRGTESEKGTGLGLMLCQEFAVKIGGHLNFTSRPEKGTTFSLKLPAAPMPVVFIKKDREVNNEALELTN</sequence>
<dbReference type="Proteomes" id="UP001325680">
    <property type="component" value="Chromosome"/>
</dbReference>
<feature type="transmembrane region" description="Helical" evidence="7">
    <location>
        <begin position="160"/>
        <end position="178"/>
    </location>
</feature>
<evidence type="ECO:0000256" key="5">
    <source>
        <dbReference type="ARBA" id="ARBA00022777"/>
    </source>
</evidence>